<comment type="caution">
    <text evidence="2">The sequence shown here is derived from an EMBL/GenBank/DDBJ whole genome shotgun (WGS) entry which is preliminary data.</text>
</comment>
<dbReference type="OrthoDB" id="8479870at2"/>
<dbReference type="SUPFAM" id="SSF46785">
    <property type="entry name" value="Winged helix' DNA-binding domain"/>
    <property type="match status" value="1"/>
</dbReference>
<dbReference type="RefSeq" id="WP_034905709.1">
    <property type="nucleotide sequence ID" value="NZ_CP017057.1"/>
</dbReference>
<dbReference type="Pfam" id="PF00126">
    <property type="entry name" value="HTH_1"/>
    <property type="match status" value="1"/>
</dbReference>
<evidence type="ECO:0000313" key="2">
    <source>
        <dbReference type="EMBL" id="KEO91080.1"/>
    </source>
</evidence>
<evidence type="ECO:0000313" key="3">
    <source>
        <dbReference type="Proteomes" id="UP000027866"/>
    </source>
</evidence>
<sequence length="83" mass="9419">MTMSFAELIPHELPLIKTMATLRQIEVFRSVPLLLSISGSAQDLGTTAASISTIFQRLDNHFDVPVFQERRHRVNLQKKALRS</sequence>
<dbReference type="InterPro" id="IPR036388">
    <property type="entry name" value="WH-like_DNA-bd_sf"/>
</dbReference>
<reference evidence="2 3" key="1">
    <citation type="submission" date="2014-04" db="EMBL/GenBank/DDBJ databases">
        <title>A comprehensive comparison of genomes of Erythrobacter spp. Strains.</title>
        <authorList>
            <person name="Zheng Q."/>
        </authorList>
    </citation>
    <scope>NUCLEOTIDE SEQUENCE [LARGE SCALE GENOMIC DNA]</scope>
    <source>
        <strain evidence="2 3">DSM 8509</strain>
    </source>
</reference>
<feature type="domain" description="HTH lysR-type" evidence="1">
    <location>
        <begin position="22"/>
        <end position="75"/>
    </location>
</feature>
<dbReference type="InterPro" id="IPR000847">
    <property type="entry name" value="LysR_HTH_N"/>
</dbReference>
<dbReference type="EMBL" id="JMIX01000011">
    <property type="protein sequence ID" value="KEO91080.1"/>
    <property type="molecule type" value="Genomic_DNA"/>
</dbReference>
<accession>A0A074ME81</accession>
<proteinExistence type="predicted"/>
<dbReference type="Proteomes" id="UP000027866">
    <property type="component" value="Unassembled WGS sequence"/>
</dbReference>
<name>A0A074ME81_9SPHN</name>
<dbReference type="GO" id="GO:0003700">
    <property type="term" value="F:DNA-binding transcription factor activity"/>
    <property type="evidence" value="ECO:0007669"/>
    <property type="project" value="InterPro"/>
</dbReference>
<protein>
    <recommendedName>
        <fullName evidence="1">HTH lysR-type domain-containing protein</fullName>
    </recommendedName>
</protein>
<dbReference type="InterPro" id="IPR036390">
    <property type="entry name" value="WH_DNA-bd_sf"/>
</dbReference>
<gene>
    <name evidence="2" type="ORF">EH32_01785</name>
</gene>
<organism evidence="2 3">
    <name type="scientific">Erythrobacter litoralis</name>
    <dbReference type="NCBI Taxonomy" id="39960"/>
    <lineage>
        <taxon>Bacteria</taxon>
        <taxon>Pseudomonadati</taxon>
        <taxon>Pseudomonadota</taxon>
        <taxon>Alphaproteobacteria</taxon>
        <taxon>Sphingomonadales</taxon>
        <taxon>Erythrobacteraceae</taxon>
        <taxon>Erythrobacter/Porphyrobacter group</taxon>
        <taxon>Erythrobacter</taxon>
    </lineage>
</organism>
<dbReference type="Gene3D" id="1.10.10.10">
    <property type="entry name" value="Winged helix-like DNA-binding domain superfamily/Winged helix DNA-binding domain"/>
    <property type="match status" value="1"/>
</dbReference>
<dbReference type="AlphaFoldDB" id="A0A074ME81"/>
<evidence type="ECO:0000259" key="1">
    <source>
        <dbReference type="Pfam" id="PF00126"/>
    </source>
</evidence>
<keyword evidence="3" id="KW-1185">Reference proteome</keyword>